<dbReference type="EMBL" id="BRVP01000007">
    <property type="protein sequence ID" value="GLB52174.1"/>
    <property type="molecule type" value="Genomic_DNA"/>
</dbReference>
<reference evidence="3" key="1">
    <citation type="submission" date="2022-07" db="EMBL/GenBank/DDBJ databases">
        <title>Taxonomy of Novel Oxalotrophic and Methylotrophic Bacteria.</title>
        <authorList>
            <person name="Sahin N."/>
            <person name="Tani A."/>
        </authorList>
    </citation>
    <scope>NUCLEOTIDE SEQUENCE</scope>
    <source>
        <strain evidence="3">AM327</strain>
    </source>
</reference>
<comment type="caution">
    <text evidence="3">The sequence shown here is derived from an EMBL/GenBank/DDBJ whole genome shotgun (WGS) entry which is preliminary data.</text>
</comment>
<evidence type="ECO:0000256" key="1">
    <source>
        <dbReference type="SAM" id="SignalP"/>
    </source>
</evidence>
<organism evidence="3 4">
    <name type="scientific">Neptunitalea chrysea</name>
    <dbReference type="NCBI Taxonomy" id="1647581"/>
    <lineage>
        <taxon>Bacteria</taxon>
        <taxon>Pseudomonadati</taxon>
        <taxon>Bacteroidota</taxon>
        <taxon>Flavobacteriia</taxon>
        <taxon>Flavobacteriales</taxon>
        <taxon>Flavobacteriaceae</taxon>
        <taxon>Neptunitalea</taxon>
    </lineage>
</organism>
<evidence type="ECO:0000313" key="4">
    <source>
        <dbReference type="Proteomes" id="UP001143545"/>
    </source>
</evidence>
<dbReference type="Pfam" id="PF13568">
    <property type="entry name" value="OMP_b-brl_2"/>
    <property type="match status" value="1"/>
</dbReference>
<proteinExistence type="predicted"/>
<feature type="domain" description="Outer membrane protein beta-barrel" evidence="2">
    <location>
        <begin position="18"/>
        <end position="206"/>
    </location>
</feature>
<evidence type="ECO:0000313" key="3">
    <source>
        <dbReference type="EMBL" id="GLB52174.1"/>
    </source>
</evidence>
<dbReference type="InterPro" id="IPR025665">
    <property type="entry name" value="Beta-barrel_OMP_2"/>
</dbReference>
<dbReference type="Proteomes" id="UP001143545">
    <property type="component" value="Unassembled WGS sequence"/>
</dbReference>
<keyword evidence="4" id="KW-1185">Reference proteome</keyword>
<sequence>MKRNLLIIILLGCITTSFAQRNRTHRVVEQLPDFDNQAVHWGYYLGFNKYDFLFNYNQTPEGGGETLVDAGMGFNVGLIGNLRLSDYLDLRLEPGLYYTKRTLNYQDPALLGDDAIRETNSSYIHVPLLLKASAKRWGNVKPYLVGGFSTSLNLGSKENSIDDNSAGVFRMKKNTYYYEIGFGIDFYTPTFKFSPSIRGVFALNNEMVKDIDPDSPWTGNINTMKTRGVFINFTFE</sequence>
<gene>
    <name evidence="3" type="primary">porT</name>
    <name evidence="3" type="ORF">NBRC110019_12130</name>
</gene>
<evidence type="ECO:0000259" key="2">
    <source>
        <dbReference type="Pfam" id="PF13568"/>
    </source>
</evidence>
<dbReference type="AlphaFoldDB" id="A0A9W6EU55"/>
<name>A0A9W6EU55_9FLAO</name>
<accession>A0A9W6EU55</accession>
<protein>
    <submittedName>
        <fullName evidence="3">PorT protein</fullName>
    </submittedName>
</protein>
<feature type="signal peptide" evidence="1">
    <location>
        <begin position="1"/>
        <end position="19"/>
    </location>
</feature>
<dbReference type="RefSeq" id="WP_281753320.1">
    <property type="nucleotide sequence ID" value="NZ_BRVP01000007.1"/>
</dbReference>
<keyword evidence="1" id="KW-0732">Signal</keyword>
<feature type="chain" id="PRO_5040882855" evidence="1">
    <location>
        <begin position="20"/>
        <end position="236"/>
    </location>
</feature>